<organism evidence="3 4">
    <name type="scientific">Solirubrobacter ginsenosidimutans</name>
    <dbReference type="NCBI Taxonomy" id="490573"/>
    <lineage>
        <taxon>Bacteria</taxon>
        <taxon>Bacillati</taxon>
        <taxon>Actinomycetota</taxon>
        <taxon>Thermoleophilia</taxon>
        <taxon>Solirubrobacterales</taxon>
        <taxon>Solirubrobacteraceae</taxon>
        <taxon>Solirubrobacter</taxon>
    </lineage>
</organism>
<dbReference type="PANTHER" id="PTHR21240:SF28">
    <property type="entry name" value="ISO-OROTATE DECARBOXYLASE (EUROFUNG)"/>
    <property type="match status" value="1"/>
</dbReference>
<reference evidence="3" key="1">
    <citation type="submission" date="2022-10" db="EMBL/GenBank/DDBJ databases">
        <title>The WGS of Solirubrobacter ginsenosidimutans DSM 21036.</title>
        <authorList>
            <person name="Jiang Z."/>
        </authorList>
    </citation>
    <scope>NUCLEOTIDE SEQUENCE</scope>
    <source>
        <strain evidence="3">DSM 21036</strain>
    </source>
</reference>
<name>A0A9X3MMB8_9ACTN</name>
<evidence type="ECO:0000313" key="4">
    <source>
        <dbReference type="Proteomes" id="UP001149140"/>
    </source>
</evidence>
<keyword evidence="1" id="KW-0456">Lyase</keyword>
<dbReference type="GO" id="GO:0005737">
    <property type="term" value="C:cytoplasm"/>
    <property type="evidence" value="ECO:0007669"/>
    <property type="project" value="TreeGrafter"/>
</dbReference>
<dbReference type="GO" id="GO:0019748">
    <property type="term" value="P:secondary metabolic process"/>
    <property type="evidence" value="ECO:0007669"/>
    <property type="project" value="TreeGrafter"/>
</dbReference>
<dbReference type="EMBL" id="JAPDOD010000002">
    <property type="protein sequence ID" value="MDA0159231.1"/>
    <property type="molecule type" value="Genomic_DNA"/>
</dbReference>
<dbReference type="GO" id="GO:0016831">
    <property type="term" value="F:carboxy-lyase activity"/>
    <property type="evidence" value="ECO:0007669"/>
    <property type="project" value="InterPro"/>
</dbReference>
<proteinExistence type="predicted"/>
<dbReference type="InterPro" id="IPR006680">
    <property type="entry name" value="Amidohydro-rel"/>
</dbReference>
<sequence>MKIDAHNHALPDPVIELLQAESAYGVTVKDGVVSSGALSDHELFRSQHDPAAKLAELESRGLEGAIMSLEPRMLAYNLELAHGEAMAEACNRGLREMAAHDPQRLYWLAQVPLQDPARAGEVLKAAVADGAVGAAIGSWTGTHRLDEDAYGVWWQAVEDAGVPVFIHNAYNTPISGLKAFYLGNVIGNLLETTICAERLVASGMLERHPGVRIVLAHAGGYFPFQAGRLRHAKTVRQELADAPADPWSFAGQLIFDTITHDVQALTYLVSRVGVENVVMGTDLPYDMSTPAPWDSLVEAVGEATATQIAEDNVARLFNL</sequence>
<dbReference type="InterPro" id="IPR032465">
    <property type="entry name" value="ACMSD"/>
</dbReference>
<evidence type="ECO:0000313" key="3">
    <source>
        <dbReference type="EMBL" id="MDA0159231.1"/>
    </source>
</evidence>
<dbReference type="GO" id="GO:0016787">
    <property type="term" value="F:hydrolase activity"/>
    <property type="evidence" value="ECO:0007669"/>
    <property type="project" value="InterPro"/>
</dbReference>
<dbReference type="RefSeq" id="WP_270037906.1">
    <property type="nucleotide sequence ID" value="NZ_JAPDOD010000002.1"/>
</dbReference>
<feature type="domain" description="Amidohydrolase-related" evidence="2">
    <location>
        <begin position="3"/>
        <end position="319"/>
    </location>
</feature>
<comment type="caution">
    <text evidence="3">The sequence shown here is derived from an EMBL/GenBank/DDBJ whole genome shotgun (WGS) entry which is preliminary data.</text>
</comment>
<gene>
    <name evidence="3" type="ORF">OM076_03050</name>
</gene>
<dbReference type="AlphaFoldDB" id="A0A9X3MMB8"/>
<dbReference type="SUPFAM" id="SSF51556">
    <property type="entry name" value="Metallo-dependent hydrolases"/>
    <property type="match status" value="1"/>
</dbReference>
<evidence type="ECO:0000259" key="2">
    <source>
        <dbReference type="Pfam" id="PF04909"/>
    </source>
</evidence>
<dbReference type="Proteomes" id="UP001149140">
    <property type="component" value="Unassembled WGS sequence"/>
</dbReference>
<dbReference type="Pfam" id="PF04909">
    <property type="entry name" value="Amidohydro_2"/>
    <property type="match status" value="1"/>
</dbReference>
<accession>A0A9X3MMB8</accession>
<evidence type="ECO:0000256" key="1">
    <source>
        <dbReference type="ARBA" id="ARBA00023239"/>
    </source>
</evidence>
<dbReference type="PANTHER" id="PTHR21240">
    <property type="entry name" value="2-AMINO-3-CARBOXYLMUCONATE-6-SEMIALDEHYDE DECARBOXYLASE"/>
    <property type="match status" value="1"/>
</dbReference>
<dbReference type="InterPro" id="IPR032466">
    <property type="entry name" value="Metal_Hydrolase"/>
</dbReference>
<protein>
    <submittedName>
        <fullName evidence="3">Amidohydrolase</fullName>
    </submittedName>
</protein>
<dbReference type="Gene3D" id="3.20.20.140">
    <property type="entry name" value="Metal-dependent hydrolases"/>
    <property type="match status" value="1"/>
</dbReference>
<keyword evidence="4" id="KW-1185">Reference proteome</keyword>